<keyword evidence="5" id="KW-1185">Reference proteome</keyword>
<reference evidence="3" key="1">
    <citation type="journal article" date="2014" name="Int. J. Syst. Evol. Microbiol.">
        <title>Complete genome sequence of Corynebacterium casei LMG S-19264T (=DSM 44701T), isolated from a smear-ripened cheese.</title>
        <authorList>
            <consortium name="US DOE Joint Genome Institute (JGI-PGF)"/>
            <person name="Walter F."/>
            <person name="Albersmeier A."/>
            <person name="Kalinowski J."/>
            <person name="Ruckert C."/>
        </authorList>
    </citation>
    <scope>NUCLEOTIDE SEQUENCE</scope>
    <source>
        <strain evidence="3">CGMCC 1.15034</strain>
    </source>
</reference>
<dbReference type="InterPro" id="IPR052345">
    <property type="entry name" value="Rad_response_metalloprotease"/>
</dbReference>
<organism evidence="3 6">
    <name type="scientific">Bradyrhizobium guangdongense</name>
    <dbReference type="NCBI Taxonomy" id="1325090"/>
    <lineage>
        <taxon>Bacteria</taxon>
        <taxon>Pseudomonadati</taxon>
        <taxon>Pseudomonadota</taxon>
        <taxon>Alphaproteobacteria</taxon>
        <taxon>Hyphomicrobiales</taxon>
        <taxon>Nitrobacteraceae</taxon>
        <taxon>Bradyrhizobium</taxon>
    </lineage>
</organism>
<evidence type="ECO:0000313" key="4">
    <source>
        <dbReference type="EMBL" id="QOZ58390.1"/>
    </source>
</evidence>
<proteinExistence type="predicted"/>
<dbReference type="InterPro" id="IPR010359">
    <property type="entry name" value="IrrE_HExxH"/>
</dbReference>
<dbReference type="OrthoDB" id="9794834at2"/>
<dbReference type="PANTHER" id="PTHR43236">
    <property type="entry name" value="ANTITOXIN HIGA1"/>
    <property type="match status" value="1"/>
</dbReference>
<dbReference type="EMBL" id="BMHC01000001">
    <property type="protein sequence ID" value="GGI20583.1"/>
    <property type="molecule type" value="Genomic_DNA"/>
</dbReference>
<name>A0A410V0X9_9BRAD</name>
<sequence length="293" mass="31787">MAGFRLKMATQHGEKVAEEFGFNQFPVRPREIAKARDIVIQAKPAEVTGVSGAIIFAGDSATIIYSTEHGNEGFENFSIGHELGHWFLPGHPEEIIKAGGAHMSRANFTQNTSIELEADHFASGLLLPSNLTRNLLSNYQIGLDGILKLAEKAHCSITAAAIRAAECGSYPMAIIVSKGNEIAYAFTSESFKNLGKLAFLRKGAPLPDGATQRFNADAANVLRAERAVGETDLATWFDGPGRITLDEEIIGLGKYGYTLTVLTSEGLPEAPLDEEDEDAELERSWTPRFAYGR</sequence>
<dbReference type="Proteomes" id="UP000625079">
    <property type="component" value="Unassembled WGS sequence"/>
</dbReference>
<accession>A0A410V0X9</accession>
<gene>
    <name evidence="3" type="ORF">GCM10010987_10080</name>
    <name evidence="4" type="ORF">XH86_06330</name>
</gene>
<dbReference type="AlphaFoldDB" id="A0A410V0X9"/>
<dbReference type="Pfam" id="PF06114">
    <property type="entry name" value="Peptidase_M78"/>
    <property type="match status" value="1"/>
</dbReference>
<dbReference type="PANTHER" id="PTHR43236:SF1">
    <property type="entry name" value="BLL7220 PROTEIN"/>
    <property type="match status" value="1"/>
</dbReference>
<feature type="region of interest" description="Disordered" evidence="1">
    <location>
        <begin position="268"/>
        <end position="293"/>
    </location>
</feature>
<evidence type="ECO:0000259" key="2">
    <source>
        <dbReference type="Pfam" id="PF06114"/>
    </source>
</evidence>
<evidence type="ECO:0000313" key="3">
    <source>
        <dbReference type="EMBL" id="GGI20583.1"/>
    </source>
</evidence>
<evidence type="ECO:0000256" key="1">
    <source>
        <dbReference type="SAM" id="MobiDB-lite"/>
    </source>
</evidence>
<feature type="compositionally biased region" description="Acidic residues" evidence="1">
    <location>
        <begin position="271"/>
        <end position="280"/>
    </location>
</feature>
<evidence type="ECO:0000313" key="5">
    <source>
        <dbReference type="Proteomes" id="UP000593880"/>
    </source>
</evidence>
<dbReference type="RefSeq" id="WP_006018773.1">
    <property type="nucleotide sequence ID" value="NZ_BMHC01000001.1"/>
</dbReference>
<reference evidence="3" key="3">
    <citation type="submission" date="2022-12" db="EMBL/GenBank/DDBJ databases">
        <authorList>
            <person name="Sun Q."/>
            <person name="Zhou Y."/>
        </authorList>
    </citation>
    <scope>NUCLEOTIDE SEQUENCE</scope>
    <source>
        <strain evidence="3">CGMCC 1.15034</strain>
    </source>
</reference>
<reference evidence="4 5" key="2">
    <citation type="submission" date="2018-06" db="EMBL/GenBank/DDBJ databases">
        <title>Comparative genomics of rhizobia nodulating Arachis hypogaea in China.</title>
        <authorList>
            <person name="Li Y."/>
        </authorList>
    </citation>
    <scope>NUCLEOTIDE SEQUENCE [LARGE SCALE GENOMIC DNA]</scope>
    <source>
        <strain evidence="4 5">CCBAU 51658</strain>
    </source>
</reference>
<feature type="domain" description="IrrE N-terminal-like" evidence="2">
    <location>
        <begin position="34"/>
        <end position="163"/>
    </location>
</feature>
<dbReference type="Proteomes" id="UP000593880">
    <property type="component" value="Chromosome"/>
</dbReference>
<dbReference type="Gene3D" id="1.10.10.2910">
    <property type="match status" value="1"/>
</dbReference>
<dbReference type="EMBL" id="CP030057">
    <property type="protein sequence ID" value="QOZ58390.1"/>
    <property type="molecule type" value="Genomic_DNA"/>
</dbReference>
<evidence type="ECO:0000313" key="6">
    <source>
        <dbReference type="Proteomes" id="UP000625079"/>
    </source>
</evidence>
<protein>
    <submittedName>
        <fullName evidence="4">ImmA/IrrE family metallo-endopeptidase</fullName>
    </submittedName>
</protein>